<feature type="domain" description="F-box" evidence="1">
    <location>
        <begin position="11"/>
        <end position="58"/>
    </location>
</feature>
<dbReference type="InParanoid" id="J0WTX6"/>
<dbReference type="Pfam" id="PF00646">
    <property type="entry name" value="F-box"/>
    <property type="match status" value="1"/>
</dbReference>
<evidence type="ECO:0000313" key="2">
    <source>
        <dbReference type="EMBL" id="EJD37010.1"/>
    </source>
</evidence>
<dbReference type="CDD" id="cd22146">
    <property type="entry name" value="F-box_ScMFB1-like"/>
    <property type="match status" value="1"/>
</dbReference>
<accession>J0WTX6</accession>
<proteinExistence type="predicted"/>
<dbReference type="InterPro" id="IPR036047">
    <property type="entry name" value="F-box-like_dom_sf"/>
</dbReference>
<dbReference type="EMBL" id="JH687849">
    <property type="protein sequence ID" value="EJD37010.1"/>
    <property type="molecule type" value="Genomic_DNA"/>
</dbReference>
<evidence type="ECO:0000313" key="3">
    <source>
        <dbReference type="Proteomes" id="UP000006514"/>
    </source>
</evidence>
<dbReference type="InterPro" id="IPR001810">
    <property type="entry name" value="F-box_dom"/>
</dbReference>
<keyword evidence="3" id="KW-1185">Reference proteome</keyword>
<gene>
    <name evidence="2" type="ORF">AURDEDRAFT_129740</name>
</gene>
<protein>
    <recommendedName>
        <fullName evidence="1">F-box domain-containing protein</fullName>
    </recommendedName>
</protein>
<dbReference type="SUPFAM" id="SSF81383">
    <property type="entry name" value="F-box domain"/>
    <property type="match status" value="1"/>
</dbReference>
<sequence>MHCPPYQPGQSLTLLGLPAEMKEEIMTYLDFYDLLTFSKTCKNIYETAKADSKLWQRLPEVTYVEIDHLNPYIRRLDGTSRGADFGLYDIQHNELFQVSTAVGMRLSGLRSLTLHFADPTEDFDVGMEQIWRDLERSAPMLERLSINVLENFGELHTIPPTIFGHTAQPKLVELQVTAVTLLQPVPAFTHVKSVRAAAACIAPLSRGENHKIHQLFPSIRSLSLLGIQSLAAGGWEEHSLARVPFIDQPLDELVLWFEMQDVAADPETAQWLEESLPHVRNATLKDLECPAVLCAFIASLRGPEALALKVTPEFVGLHDVVLSNSAGMLRTATLNSPIDGQHFLRILALPGPLTELSIPGDVAGLLILSDFGNAADLEYLALDVDTGFALLPTLPAIPSVRRVRFNSQKFVKIDANVIVNFLATVAPGVEMLSFAQVITFDNLHLLPVPYVVVN</sequence>
<reference evidence="3" key="1">
    <citation type="journal article" date="2012" name="Science">
        <title>The Paleozoic origin of enzymatic lignin decomposition reconstructed from 31 fungal genomes.</title>
        <authorList>
            <person name="Floudas D."/>
            <person name="Binder M."/>
            <person name="Riley R."/>
            <person name="Barry K."/>
            <person name="Blanchette R.A."/>
            <person name="Henrissat B."/>
            <person name="Martinez A.T."/>
            <person name="Otillar R."/>
            <person name="Spatafora J.W."/>
            <person name="Yadav J.S."/>
            <person name="Aerts A."/>
            <person name="Benoit I."/>
            <person name="Boyd A."/>
            <person name="Carlson A."/>
            <person name="Copeland A."/>
            <person name="Coutinho P.M."/>
            <person name="de Vries R.P."/>
            <person name="Ferreira P."/>
            <person name="Findley K."/>
            <person name="Foster B."/>
            <person name="Gaskell J."/>
            <person name="Glotzer D."/>
            <person name="Gorecki P."/>
            <person name="Heitman J."/>
            <person name="Hesse C."/>
            <person name="Hori C."/>
            <person name="Igarashi K."/>
            <person name="Jurgens J.A."/>
            <person name="Kallen N."/>
            <person name="Kersten P."/>
            <person name="Kohler A."/>
            <person name="Kuees U."/>
            <person name="Kumar T.K.A."/>
            <person name="Kuo A."/>
            <person name="LaButti K."/>
            <person name="Larrondo L.F."/>
            <person name="Lindquist E."/>
            <person name="Ling A."/>
            <person name="Lombard V."/>
            <person name="Lucas S."/>
            <person name="Lundell T."/>
            <person name="Martin R."/>
            <person name="McLaughlin D.J."/>
            <person name="Morgenstern I."/>
            <person name="Morin E."/>
            <person name="Murat C."/>
            <person name="Nagy L.G."/>
            <person name="Nolan M."/>
            <person name="Ohm R.A."/>
            <person name="Patyshakuliyeva A."/>
            <person name="Rokas A."/>
            <person name="Ruiz-Duenas F.J."/>
            <person name="Sabat G."/>
            <person name="Salamov A."/>
            <person name="Samejima M."/>
            <person name="Schmutz J."/>
            <person name="Slot J.C."/>
            <person name="St John F."/>
            <person name="Stenlid J."/>
            <person name="Sun H."/>
            <person name="Sun S."/>
            <person name="Syed K."/>
            <person name="Tsang A."/>
            <person name="Wiebenga A."/>
            <person name="Young D."/>
            <person name="Pisabarro A."/>
            <person name="Eastwood D.C."/>
            <person name="Martin F."/>
            <person name="Cullen D."/>
            <person name="Grigoriev I.V."/>
            <person name="Hibbett D.S."/>
        </authorList>
    </citation>
    <scope>NUCLEOTIDE SEQUENCE [LARGE SCALE GENOMIC DNA]</scope>
    <source>
        <strain evidence="3">TFB10046</strain>
    </source>
</reference>
<dbReference type="AlphaFoldDB" id="J0WTX6"/>
<dbReference type="PROSITE" id="PS50181">
    <property type="entry name" value="FBOX"/>
    <property type="match status" value="1"/>
</dbReference>
<dbReference type="KEGG" id="adl:AURDEDRAFT_129740"/>
<organism evidence="2 3">
    <name type="scientific">Auricularia subglabra (strain TFB-10046 / SS5)</name>
    <name type="common">White-rot fungus</name>
    <name type="synonym">Auricularia delicata (strain TFB10046)</name>
    <dbReference type="NCBI Taxonomy" id="717982"/>
    <lineage>
        <taxon>Eukaryota</taxon>
        <taxon>Fungi</taxon>
        <taxon>Dikarya</taxon>
        <taxon>Basidiomycota</taxon>
        <taxon>Agaricomycotina</taxon>
        <taxon>Agaricomycetes</taxon>
        <taxon>Auriculariales</taxon>
        <taxon>Auriculariaceae</taxon>
        <taxon>Auricularia</taxon>
    </lineage>
</organism>
<dbReference type="SMART" id="SM00256">
    <property type="entry name" value="FBOX"/>
    <property type="match status" value="1"/>
</dbReference>
<evidence type="ECO:0000259" key="1">
    <source>
        <dbReference type="PROSITE" id="PS50181"/>
    </source>
</evidence>
<dbReference type="Proteomes" id="UP000006514">
    <property type="component" value="Unassembled WGS sequence"/>
</dbReference>
<dbReference type="Gene3D" id="1.20.1280.50">
    <property type="match status" value="1"/>
</dbReference>
<name>J0WTX6_AURST</name>